<reference evidence="4" key="1">
    <citation type="journal article" date="2019" name="Int. J. Syst. Evol. Microbiol.">
        <title>The Global Catalogue of Microorganisms (GCM) 10K type strain sequencing project: providing services to taxonomists for standard genome sequencing and annotation.</title>
        <authorList>
            <consortium name="The Broad Institute Genomics Platform"/>
            <consortium name="The Broad Institute Genome Sequencing Center for Infectious Disease"/>
            <person name="Wu L."/>
            <person name="Ma J."/>
        </authorList>
    </citation>
    <scope>NUCLEOTIDE SEQUENCE [LARGE SCALE GENOMIC DNA]</scope>
    <source>
        <strain evidence="4">JCM 16902</strain>
    </source>
</reference>
<organism evidence="3 4">
    <name type="scientific">Kineosporia mesophila</name>
    <dbReference type="NCBI Taxonomy" id="566012"/>
    <lineage>
        <taxon>Bacteria</taxon>
        <taxon>Bacillati</taxon>
        <taxon>Actinomycetota</taxon>
        <taxon>Actinomycetes</taxon>
        <taxon>Kineosporiales</taxon>
        <taxon>Kineosporiaceae</taxon>
        <taxon>Kineosporia</taxon>
    </lineage>
</organism>
<comment type="caution">
    <text evidence="3">The sequence shown here is derived from an EMBL/GenBank/DDBJ whole genome shotgun (WGS) entry which is preliminary data.</text>
</comment>
<feature type="region of interest" description="Disordered" evidence="1">
    <location>
        <begin position="1"/>
        <end position="31"/>
    </location>
</feature>
<gene>
    <name evidence="3" type="ORF">GCM10022223_06070</name>
</gene>
<evidence type="ECO:0000259" key="2">
    <source>
        <dbReference type="Pfam" id="PF13229"/>
    </source>
</evidence>
<feature type="domain" description="Right handed beta helix" evidence="2">
    <location>
        <begin position="192"/>
        <end position="375"/>
    </location>
</feature>
<accession>A0ABP6Z2K8</accession>
<dbReference type="Pfam" id="PF13229">
    <property type="entry name" value="Beta_helix"/>
    <property type="match status" value="1"/>
</dbReference>
<dbReference type="EMBL" id="BAAAZO010000001">
    <property type="protein sequence ID" value="GAA3593891.1"/>
    <property type="molecule type" value="Genomic_DNA"/>
</dbReference>
<dbReference type="InterPro" id="IPR012334">
    <property type="entry name" value="Pectin_lyas_fold"/>
</dbReference>
<feature type="compositionally biased region" description="Low complexity" evidence="1">
    <location>
        <begin position="64"/>
        <end position="83"/>
    </location>
</feature>
<protein>
    <recommendedName>
        <fullName evidence="2">Right handed beta helix domain-containing protein</fullName>
    </recommendedName>
</protein>
<dbReference type="RefSeq" id="WP_231484132.1">
    <property type="nucleotide sequence ID" value="NZ_BAAAZO010000001.1"/>
</dbReference>
<evidence type="ECO:0000256" key="1">
    <source>
        <dbReference type="SAM" id="MobiDB-lite"/>
    </source>
</evidence>
<dbReference type="SUPFAM" id="SSF51126">
    <property type="entry name" value="Pectin lyase-like"/>
    <property type="match status" value="1"/>
</dbReference>
<proteinExistence type="predicted"/>
<evidence type="ECO:0000313" key="3">
    <source>
        <dbReference type="EMBL" id="GAA3593891.1"/>
    </source>
</evidence>
<evidence type="ECO:0000313" key="4">
    <source>
        <dbReference type="Proteomes" id="UP001501074"/>
    </source>
</evidence>
<sequence length="386" mass="38241">MTKPTPITGATTKAADDSAIKSSGNRNGGALRSRARVLTFSLAAAVALSTVGVTTFSVARAETAAAAGATQAKVTKAAQAKSSPGKKRRKRGPSTPAPTTPAPAPSTPAPATPAPATPAPATPAPSIPAPAPTPPAPPATTPSTPPAVGSLPTAPSAGTPAGLHLTASGGLTITKAGTVIDGADISGNVVVAADGVVIRNSKITGTSGLGVYVRSGSLIMEDTTVKGFENSVGGSGYTATRVEVTGAFGDGFKIGDNVTIQNSWCHDLAPAPDAHADCGQVQSGVKNVLIHGNWFDMVEGGNAALFMAPDLGPSSAGPLTVTNNVFGGGNFSVYCLDGANGQYFIDGITIAGNKFLSNSQYGPMRVNVSATLTNNVNQDGTAAQLG</sequence>
<dbReference type="Proteomes" id="UP001501074">
    <property type="component" value="Unassembled WGS sequence"/>
</dbReference>
<feature type="compositionally biased region" description="Pro residues" evidence="1">
    <location>
        <begin position="95"/>
        <end position="145"/>
    </location>
</feature>
<dbReference type="InterPro" id="IPR039448">
    <property type="entry name" value="Beta_helix"/>
</dbReference>
<feature type="region of interest" description="Disordered" evidence="1">
    <location>
        <begin position="64"/>
        <end position="162"/>
    </location>
</feature>
<name>A0ABP6Z2K8_9ACTN</name>
<keyword evidence="4" id="KW-1185">Reference proteome</keyword>
<dbReference type="Gene3D" id="2.160.20.10">
    <property type="entry name" value="Single-stranded right-handed beta-helix, Pectin lyase-like"/>
    <property type="match status" value="1"/>
</dbReference>
<dbReference type="InterPro" id="IPR011050">
    <property type="entry name" value="Pectin_lyase_fold/virulence"/>
</dbReference>